<dbReference type="InterPro" id="IPR004156">
    <property type="entry name" value="OATP"/>
</dbReference>
<feature type="transmembrane region" description="Helical" evidence="8">
    <location>
        <begin position="130"/>
        <end position="152"/>
    </location>
</feature>
<feature type="domain" description="Kazal-like" evidence="10">
    <location>
        <begin position="470"/>
        <end position="526"/>
    </location>
</feature>
<dbReference type="Proteomes" id="UP000095300">
    <property type="component" value="Unassembled WGS sequence"/>
</dbReference>
<reference evidence="11" key="1">
    <citation type="submission" date="2020-05" db="UniProtKB">
        <authorList>
            <consortium name="EnsemblMetazoa"/>
        </authorList>
    </citation>
    <scope>IDENTIFICATION</scope>
    <source>
        <strain evidence="11">USDA</strain>
    </source>
</reference>
<evidence type="ECO:0000256" key="9">
    <source>
        <dbReference type="SAM" id="MobiDB-lite"/>
    </source>
</evidence>
<protein>
    <recommendedName>
        <fullName evidence="8">Solute carrier organic anion transporter family member</fullName>
    </recommendedName>
</protein>
<evidence type="ECO:0000256" key="4">
    <source>
        <dbReference type="ARBA" id="ARBA00022692"/>
    </source>
</evidence>
<feature type="compositionally biased region" description="Basic and acidic residues" evidence="9">
    <location>
        <begin position="1"/>
        <end position="16"/>
    </location>
</feature>
<dbReference type="InterPro" id="IPR036058">
    <property type="entry name" value="Kazal_dom_sf"/>
</dbReference>
<dbReference type="Pfam" id="PF03137">
    <property type="entry name" value="OATP"/>
    <property type="match status" value="1"/>
</dbReference>
<keyword evidence="5 8" id="KW-1133">Transmembrane helix</keyword>
<feature type="transmembrane region" description="Helical" evidence="8">
    <location>
        <begin position="290"/>
        <end position="310"/>
    </location>
</feature>
<dbReference type="Pfam" id="PF07648">
    <property type="entry name" value="Kazal_2"/>
    <property type="match status" value="1"/>
</dbReference>
<feature type="region of interest" description="Disordered" evidence="9">
    <location>
        <begin position="1"/>
        <end position="21"/>
    </location>
</feature>
<keyword evidence="3" id="KW-1003">Cell membrane</keyword>
<dbReference type="PANTHER" id="PTHR11388">
    <property type="entry name" value="ORGANIC ANION TRANSPORTER"/>
    <property type="match status" value="1"/>
</dbReference>
<dbReference type="AlphaFoldDB" id="A0A1I8NU26"/>
<dbReference type="SUPFAM" id="SSF100895">
    <property type="entry name" value="Kazal-type serine protease inhibitors"/>
    <property type="match status" value="1"/>
</dbReference>
<dbReference type="CDD" id="cd17336">
    <property type="entry name" value="MFS_SLCO_OATP"/>
    <property type="match status" value="1"/>
</dbReference>
<proteinExistence type="inferred from homology"/>
<feature type="transmembrane region" description="Helical" evidence="8">
    <location>
        <begin position="102"/>
        <end position="123"/>
    </location>
</feature>
<gene>
    <name evidence="11" type="primary">106094192</name>
</gene>
<evidence type="ECO:0000256" key="8">
    <source>
        <dbReference type="RuleBase" id="RU362056"/>
    </source>
</evidence>
<keyword evidence="4 8" id="KW-0812">Transmembrane</keyword>
<keyword evidence="6 8" id="KW-0472">Membrane</keyword>
<dbReference type="GO" id="GO:0043252">
    <property type="term" value="P:sodium-independent organic anion transport"/>
    <property type="evidence" value="ECO:0007669"/>
    <property type="project" value="TreeGrafter"/>
</dbReference>
<feature type="transmembrane region" description="Helical" evidence="8">
    <location>
        <begin position="207"/>
        <end position="226"/>
    </location>
</feature>
<feature type="transmembrane region" description="Helical" evidence="8">
    <location>
        <begin position="401"/>
        <end position="421"/>
    </location>
</feature>
<name>A0A1I8NU26_STOCA</name>
<dbReference type="GO" id="GO:0016323">
    <property type="term" value="C:basolateral plasma membrane"/>
    <property type="evidence" value="ECO:0007669"/>
    <property type="project" value="TreeGrafter"/>
</dbReference>
<feature type="transmembrane region" description="Helical" evidence="8">
    <location>
        <begin position="361"/>
        <end position="381"/>
    </location>
</feature>
<feature type="transmembrane region" description="Helical" evidence="8">
    <location>
        <begin position="246"/>
        <end position="270"/>
    </location>
</feature>
<dbReference type="EnsemblMetazoa" id="SCAU002033-RA">
    <property type="protein sequence ID" value="SCAU002033-PA"/>
    <property type="gene ID" value="SCAU002033"/>
</dbReference>
<feature type="transmembrane region" description="Helical" evidence="8">
    <location>
        <begin position="609"/>
        <end position="635"/>
    </location>
</feature>
<comment type="similarity">
    <text evidence="2 8">Belongs to the organo anion transporter (TC 2.A.60) family.</text>
</comment>
<dbReference type="SUPFAM" id="SSF103473">
    <property type="entry name" value="MFS general substrate transporter"/>
    <property type="match status" value="2"/>
</dbReference>
<dbReference type="PROSITE" id="PS51465">
    <property type="entry name" value="KAZAL_2"/>
    <property type="match status" value="1"/>
</dbReference>
<keyword evidence="12" id="KW-1185">Reference proteome</keyword>
<evidence type="ECO:0000256" key="2">
    <source>
        <dbReference type="ARBA" id="ARBA00009657"/>
    </source>
</evidence>
<dbReference type="NCBIfam" id="TIGR00805">
    <property type="entry name" value="oat"/>
    <property type="match status" value="1"/>
</dbReference>
<keyword evidence="7" id="KW-1015">Disulfide bond</keyword>
<evidence type="ECO:0000256" key="5">
    <source>
        <dbReference type="ARBA" id="ARBA00022989"/>
    </source>
</evidence>
<evidence type="ECO:0000313" key="11">
    <source>
        <dbReference type="EnsemblMetazoa" id="SCAU002033-PA"/>
    </source>
</evidence>
<organism evidence="11 12">
    <name type="scientific">Stomoxys calcitrans</name>
    <name type="common">Stable fly</name>
    <name type="synonym">Conops calcitrans</name>
    <dbReference type="NCBI Taxonomy" id="35570"/>
    <lineage>
        <taxon>Eukaryota</taxon>
        <taxon>Metazoa</taxon>
        <taxon>Ecdysozoa</taxon>
        <taxon>Arthropoda</taxon>
        <taxon>Hexapoda</taxon>
        <taxon>Insecta</taxon>
        <taxon>Pterygota</taxon>
        <taxon>Neoptera</taxon>
        <taxon>Endopterygota</taxon>
        <taxon>Diptera</taxon>
        <taxon>Brachycera</taxon>
        <taxon>Muscomorpha</taxon>
        <taxon>Muscoidea</taxon>
        <taxon>Muscidae</taxon>
        <taxon>Stomoxys</taxon>
    </lineage>
</organism>
<dbReference type="InterPro" id="IPR036259">
    <property type="entry name" value="MFS_trans_sf"/>
</dbReference>
<dbReference type="InterPro" id="IPR002350">
    <property type="entry name" value="Kazal_dom"/>
</dbReference>
<accession>A0A1I8NU26</accession>
<feature type="transmembrane region" description="Helical" evidence="8">
    <location>
        <begin position="433"/>
        <end position="452"/>
    </location>
</feature>
<evidence type="ECO:0000256" key="3">
    <source>
        <dbReference type="ARBA" id="ARBA00022475"/>
    </source>
</evidence>
<dbReference type="VEuPathDB" id="VectorBase:SCAU002033"/>
<comment type="subcellular location">
    <subcellularLocation>
        <location evidence="1 8">Cell membrane</location>
        <topology evidence="1 8">Multi-pass membrane protein</topology>
    </subcellularLocation>
</comment>
<feature type="transmembrane region" description="Helical" evidence="8">
    <location>
        <begin position="63"/>
        <end position="82"/>
    </location>
</feature>
<dbReference type="OrthoDB" id="5062115at2759"/>
<dbReference type="GO" id="GO:0015347">
    <property type="term" value="F:sodium-independent organic anion transmembrane transporter activity"/>
    <property type="evidence" value="ECO:0007669"/>
    <property type="project" value="TreeGrafter"/>
</dbReference>
<dbReference type="GO" id="GO:0006811">
    <property type="term" value="P:monoatomic ion transport"/>
    <property type="evidence" value="ECO:0007669"/>
    <property type="project" value="UniProtKB-KW"/>
</dbReference>
<dbReference type="KEGG" id="scac:106094192"/>
<evidence type="ECO:0000313" key="12">
    <source>
        <dbReference type="Proteomes" id="UP000095300"/>
    </source>
</evidence>
<evidence type="ECO:0000256" key="7">
    <source>
        <dbReference type="ARBA" id="ARBA00023157"/>
    </source>
</evidence>
<dbReference type="Gene3D" id="1.20.1250.20">
    <property type="entry name" value="MFS general substrate transporter like domains"/>
    <property type="match status" value="1"/>
</dbReference>
<keyword evidence="8" id="KW-0813">Transport</keyword>
<evidence type="ECO:0000256" key="6">
    <source>
        <dbReference type="ARBA" id="ARBA00023136"/>
    </source>
</evidence>
<feature type="transmembrane region" description="Helical" evidence="8">
    <location>
        <begin position="667"/>
        <end position="686"/>
    </location>
</feature>
<dbReference type="PANTHER" id="PTHR11388:SF76">
    <property type="entry name" value="SOLUTE CARRIER ORGANIC ANION TRANSPORTER FAMILY MEMBER"/>
    <property type="match status" value="1"/>
</dbReference>
<keyword evidence="8" id="KW-0406">Ion transport</keyword>
<evidence type="ECO:0000259" key="10">
    <source>
        <dbReference type="PROSITE" id="PS51465"/>
    </source>
</evidence>
<sequence>MSKTEADEQNDRESSKKLLNTQKSVDPQELRKFMNDMPLTQDTTCGFLCFRGPNLQKLANQTAYVIIYGMVGCVFSMTNSYFHGTISTLEKRFKIPSRNTGMIMIGNDLSQVLCSAFLGYYAGKKHRPRWMGFGLLTLIVFCMLTVTPHFIYGPGEDALSLTKEYGAVSDINISSQDLEEQRQKILCRTDGTGVECEIREGNLLPQILMFIAQFIAGVGGSLYYTLGVSYMDDNTEKAKAPAMLSISYFFGLLGPSLGYTLASMCLRVYIAPSLTPIINNKDSRWLGAWWLGWLITAGLIFCFGLCMCMFPRELPMTAARRKLQQLKAKEENMGQSVEQVAHVTSFSDMLRTFKIFFQNKIIFFNMLSNTFFFFGYLPYWIFTAKYIEIQYRQSASTSSMVTGTVALVFSAVGILLSGFIVSKFKPRARYLAAWNIIVDIVTMAGMIAYAFIGCPANDNSLMNNSYDSVLNTSLSCNSLCHCDYVRYMPVCGEDQMTYISPCHAGCKQEYMDANGVKSFYDCSCIPSTSNETLSFKRVSLSDINDSLFSDTKLSLGSGGQAMSGACPVNCSYQFISFLAVMCTIKFFAASGRASNMLITMRAVAPQDKAAIMGFGVMFISLVCFVPAPILFGWIFDTNCLVWGKTCTNKGNCWLYDSANLRVTLNSVAASFVFISIFCNSGVWYHVKNLKVFDDEDENNKEMKVISSDKNTHSSN</sequence>
<evidence type="ECO:0000256" key="1">
    <source>
        <dbReference type="ARBA" id="ARBA00004651"/>
    </source>
</evidence>
<feature type="transmembrane region" description="Helical" evidence="8">
    <location>
        <begin position="571"/>
        <end position="588"/>
    </location>
</feature>